<sequence>MMEKSHEIRVALVQTDLHWQNKTANLAMLEEKIWSLKGKADLIVLPEMFPTGFSMDAAKLAEPMNLTVCKWMKQLAAQTQATLTGSAIVSEGGKFYNRLLWVSPEGMIEHYDKRHLFRMAKEDKTFSPGRELPIFRLKGWNFCPQVCYDLRFPVWSRNGWDQGNAGYDIIFYIASWPAARVSAWDALLPARAIENLSYSIGVNRVGTDGNKIAYVGHSAAYDFKGEKIVDLGEAEKIAIATFSSSDLAEYRTKFPAWMDSDSFQII</sequence>
<protein>
    <recommendedName>
        <fullName evidence="5">Omega-amidase YafV</fullName>
        <ecNumber evidence="3">3.5.1.3</ecNumber>
    </recommendedName>
</protein>
<keyword evidence="2 7" id="KW-0378">Hydrolase</keyword>
<dbReference type="AlphaFoldDB" id="A0A1H5UZ73"/>
<dbReference type="PANTHER" id="PTHR47799">
    <property type="entry name" value="OMEGA-AMIDASE YAFV"/>
    <property type="match status" value="1"/>
</dbReference>
<dbReference type="GO" id="GO:0050152">
    <property type="term" value="F:omega-amidase activity"/>
    <property type="evidence" value="ECO:0007669"/>
    <property type="project" value="UniProtKB-EC"/>
</dbReference>
<evidence type="ECO:0000256" key="2">
    <source>
        <dbReference type="ARBA" id="ARBA00022801"/>
    </source>
</evidence>
<evidence type="ECO:0000256" key="3">
    <source>
        <dbReference type="ARBA" id="ARBA00039118"/>
    </source>
</evidence>
<feature type="domain" description="CN hydrolase" evidence="6">
    <location>
        <begin position="8"/>
        <end position="244"/>
    </location>
</feature>
<comment type="similarity">
    <text evidence="1">Belongs to the carbon-nitrogen hydrolase superfamily. NIT1/NIT2 family.</text>
</comment>
<organism evidence="7 8">
    <name type="scientific">Algoriphagus boritolerans DSM 17298 = JCM 18970</name>
    <dbReference type="NCBI Taxonomy" id="1120964"/>
    <lineage>
        <taxon>Bacteria</taxon>
        <taxon>Pseudomonadati</taxon>
        <taxon>Bacteroidota</taxon>
        <taxon>Cytophagia</taxon>
        <taxon>Cytophagales</taxon>
        <taxon>Cyclobacteriaceae</taxon>
        <taxon>Algoriphagus</taxon>
    </lineage>
</organism>
<dbReference type="SUPFAM" id="SSF56317">
    <property type="entry name" value="Carbon-nitrogen hydrolase"/>
    <property type="match status" value="1"/>
</dbReference>
<dbReference type="Proteomes" id="UP000236736">
    <property type="component" value="Unassembled WGS sequence"/>
</dbReference>
<dbReference type="CDD" id="cd07575">
    <property type="entry name" value="Xc-1258_like"/>
    <property type="match status" value="1"/>
</dbReference>
<dbReference type="PROSITE" id="PS50263">
    <property type="entry name" value="CN_HYDROLASE"/>
    <property type="match status" value="1"/>
</dbReference>
<dbReference type="InterPro" id="IPR036526">
    <property type="entry name" value="C-N_Hydrolase_sf"/>
</dbReference>
<evidence type="ECO:0000313" key="8">
    <source>
        <dbReference type="Proteomes" id="UP000236736"/>
    </source>
</evidence>
<dbReference type="PANTHER" id="PTHR47799:SF1">
    <property type="entry name" value="OMEGA-AMIDASE YAFV"/>
    <property type="match status" value="1"/>
</dbReference>
<proteinExistence type="inferred from homology"/>
<evidence type="ECO:0000313" key="7">
    <source>
        <dbReference type="EMBL" id="SEF80389.1"/>
    </source>
</evidence>
<dbReference type="InterPro" id="IPR003010">
    <property type="entry name" value="C-N_Hydrolase"/>
</dbReference>
<gene>
    <name evidence="7" type="ORF">SAMN03080598_01498</name>
</gene>
<dbReference type="STRING" id="1120964.GCA_001313265_07153"/>
<dbReference type="EC" id="3.5.1.3" evidence="3"/>
<reference evidence="8" key="1">
    <citation type="submission" date="2016-10" db="EMBL/GenBank/DDBJ databases">
        <authorList>
            <person name="Varghese N."/>
            <person name="Submissions S."/>
        </authorList>
    </citation>
    <scope>NUCLEOTIDE SEQUENCE [LARGE SCALE GENOMIC DNA]</scope>
    <source>
        <strain evidence="8">DSM 17298</strain>
    </source>
</reference>
<evidence type="ECO:0000256" key="1">
    <source>
        <dbReference type="ARBA" id="ARBA00010613"/>
    </source>
</evidence>
<dbReference type="Pfam" id="PF00795">
    <property type="entry name" value="CN_hydrolase"/>
    <property type="match status" value="1"/>
</dbReference>
<evidence type="ECO:0000256" key="5">
    <source>
        <dbReference type="ARBA" id="ARBA00072139"/>
    </source>
</evidence>
<dbReference type="FunFam" id="3.60.110.10:FF:000004">
    <property type="entry name" value="Carbon-nitrogen hydrolase"/>
    <property type="match status" value="1"/>
</dbReference>
<evidence type="ECO:0000259" key="6">
    <source>
        <dbReference type="PROSITE" id="PS50263"/>
    </source>
</evidence>
<keyword evidence="8" id="KW-1185">Reference proteome</keyword>
<dbReference type="RefSeq" id="WP_332914211.1">
    <property type="nucleotide sequence ID" value="NZ_BBFN01000058.1"/>
</dbReference>
<dbReference type="Gene3D" id="3.60.110.10">
    <property type="entry name" value="Carbon-nitrogen hydrolase"/>
    <property type="match status" value="1"/>
</dbReference>
<comment type="catalytic activity">
    <reaction evidence="4">
        <text>a monoamide of a dicarboxylate + H2O = a dicarboxylate + NH4(+)</text>
        <dbReference type="Rhea" id="RHEA:11716"/>
        <dbReference type="ChEBI" id="CHEBI:15377"/>
        <dbReference type="ChEBI" id="CHEBI:28938"/>
        <dbReference type="ChEBI" id="CHEBI:28965"/>
        <dbReference type="ChEBI" id="CHEBI:77450"/>
        <dbReference type="EC" id="3.5.1.3"/>
    </reaction>
</comment>
<name>A0A1H5UZ73_9BACT</name>
<dbReference type="InterPro" id="IPR052737">
    <property type="entry name" value="Omega-amidase_YafV"/>
</dbReference>
<accession>A0A1H5UZ73</accession>
<evidence type="ECO:0000256" key="4">
    <source>
        <dbReference type="ARBA" id="ARBA00052904"/>
    </source>
</evidence>
<dbReference type="GO" id="GO:0106008">
    <property type="term" value="F:2-oxoglutaramate amidase activity"/>
    <property type="evidence" value="ECO:0007669"/>
    <property type="project" value="TreeGrafter"/>
</dbReference>
<dbReference type="EMBL" id="FNVR01000005">
    <property type="protein sequence ID" value="SEF80389.1"/>
    <property type="molecule type" value="Genomic_DNA"/>
</dbReference>
<dbReference type="NCBIfam" id="NF007757">
    <property type="entry name" value="PRK10438.1"/>
    <property type="match status" value="1"/>
</dbReference>